<reference evidence="6 7" key="1">
    <citation type="submission" date="2020-07" db="EMBL/GenBank/DDBJ databases">
        <title>non toxigenic Corynebacterium sp. nov from a clinical source.</title>
        <authorList>
            <person name="Bernier A.-M."/>
            <person name="Bernard K."/>
        </authorList>
    </citation>
    <scope>NUCLEOTIDE SEQUENCE [LARGE SCALE GENOMIC DNA]</scope>
    <source>
        <strain evidence="7">NML 93-0612</strain>
    </source>
</reference>
<dbReference type="PANTHER" id="PTHR34135">
    <property type="entry name" value="LYSOZYME"/>
    <property type="match status" value="1"/>
</dbReference>
<keyword evidence="7" id="KW-1185">Reference proteome</keyword>
<dbReference type="PANTHER" id="PTHR34135:SF2">
    <property type="entry name" value="LYSOZYME"/>
    <property type="match status" value="1"/>
</dbReference>
<dbReference type="AlphaFoldDB" id="A0A7G5FBW0"/>
<keyword evidence="4" id="KW-0175">Coiled coil</keyword>
<feature type="domain" description="Peptidase C39-like" evidence="5">
    <location>
        <begin position="229"/>
        <end position="374"/>
    </location>
</feature>
<evidence type="ECO:0000256" key="4">
    <source>
        <dbReference type="SAM" id="Coils"/>
    </source>
</evidence>
<dbReference type="InterPro" id="IPR002053">
    <property type="entry name" value="Glyco_hydro_25"/>
</dbReference>
<dbReference type="Pfam" id="PF13529">
    <property type="entry name" value="Peptidase_C39_2"/>
    <property type="match status" value="1"/>
</dbReference>
<dbReference type="GO" id="GO:0009253">
    <property type="term" value="P:peptidoglycan catabolic process"/>
    <property type="evidence" value="ECO:0007669"/>
    <property type="project" value="InterPro"/>
</dbReference>
<evidence type="ECO:0000256" key="1">
    <source>
        <dbReference type="ARBA" id="ARBA00010646"/>
    </source>
</evidence>
<gene>
    <name evidence="6" type="ORF">HW450_06815</name>
</gene>
<dbReference type="RefSeq" id="WP_182384911.1">
    <property type="nucleotide sequence ID" value="NZ_CP059833.1"/>
</dbReference>
<protein>
    <submittedName>
        <fullName evidence="6">C39 family peptidase</fullName>
    </submittedName>
</protein>
<organism evidence="6 7">
    <name type="scientific">Corynebacterium hindlerae</name>
    <dbReference type="NCBI Taxonomy" id="699041"/>
    <lineage>
        <taxon>Bacteria</taxon>
        <taxon>Bacillati</taxon>
        <taxon>Actinomycetota</taxon>
        <taxon>Actinomycetes</taxon>
        <taxon>Mycobacteriales</taxon>
        <taxon>Corynebacteriaceae</taxon>
        <taxon>Corynebacterium</taxon>
    </lineage>
</organism>
<dbReference type="GO" id="GO:0016998">
    <property type="term" value="P:cell wall macromolecule catabolic process"/>
    <property type="evidence" value="ECO:0007669"/>
    <property type="project" value="InterPro"/>
</dbReference>
<evidence type="ECO:0000313" key="7">
    <source>
        <dbReference type="Proteomes" id="UP000515570"/>
    </source>
</evidence>
<keyword evidence="3" id="KW-0326">Glycosidase</keyword>
<dbReference type="Proteomes" id="UP000515570">
    <property type="component" value="Chromosome"/>
</dbReference>
<dbReference type="EMBL" id="CP059833">
    <property type="protein sequence ID" value="QMV84101.1"/>
    <property type="molecule type" value="Genomic_DNA"/>
</dbReference>
<dbReference type="Gene3D" id="3.20.20.80">
    <property type="entry name" value="Glycosidases"/>
    <property type="match status" value="1"/>
</dbReference>
<dbReference type="InterPro" id="IPR039564">
    <property type="entry name" value="Peptidase_C39-like"/>
</dbReference>
<evidence type="ECO:0000256" key="3">
    <source>
        <dbReference type="ARBA" id="ARBA00023295"/>
    </source>
</evidence>
<proteinExistence type="inferred from homology"/>
<sequence>MTIFGIDVSSWQGDLDAGRLAGEGISFGVVKATQGTGYVNPHMAQQTRALRDAGCVVAQYHFLELGDPVAQAEHYLRTADLTVPCAVDVEEDPETGTMPTWDEVVAFRDHVAGRVPSVGLYVNPSDYRAFGAPDLAGWGWVWVANYPYARTNTPKALYDLAPEWGWKPLGGRTPDLWQFTDRASVAGQNMDANAFRGTRDQLAALWGTKQTRKETTPVTEKVLDYSRQYVAQDTDYFCGPASCQTIIGEETGHYPPERDLARELGTHKGGTDWIGQFPAVLNKHIPGAGYVSVGMPSDPPTREQKERLWRDVTSSIDAGLGVVANIVAPPSNYPKAVAPSTQSPAYAGGTVYHYIVIAGYAEDHAGRRFWVADSGFRPYGYWCSFEQMATLIPPKGYCYATRQNEGDNDMTPEQGAALHDAKIAAQTAHDRLDTLERKIDLILDQLVGPERKADGMPAFTGWKPNGAFPGTRGLPLVDYLTRTLEGRK</sequence>
<name>A0A7G5FBW0_9CORY</name>
<dbReference type="InterPro" id="IPR018077">
    <property type="entry name" value="Glyco_hydro_fam25_subgr"/>
</dbReference>
<feature type="coiled-coil region" evidence="4">
    <location>
        <begin position="418"/>
        <end position="445"/>
    </location>
</feature>
<dbReference type="InterPro" id="IPR017853">
    <property type="entry name" value="GH"/>
</dbReference>
<dbReference type="PROSITE" id="PS51904">
    <property type="entry name" value="GLYCOSYL_HYDROL_F25_2"/>
    <property type="match status" value="1"/>
</dbReference>
<dbReference type="GO" id="GO:0016052">
    <property type="term" value="P:carbohydrate catabolic process"/>
    <property type="evidence" value="ECO:0007669"/>
    <property type="project" value="TreeGrafter"/>
</dbReference>
<accession>A0A7G5FBW0</accession>
<dbReference type="CDD" id="cd00599">
    <property type="entry name" value="GH25_muramidase"/>
    <property type="match status" value="1"/>
</dbReference>
<dbReference type="Pfam" id="PF01183">
    <property type="entry name" value="Glyco_hydro_25"/>
    <property type="match status" value="1"/>
</dbReference>
<dbReference type="GO" id="GO:0003796">
    <property type="term" value="F:lysozyme activity"/>
    <property type="evidence" value="ECO:0007669"/>
    <property type="project" value="InterPro"/>
</dbReference>
<keyword evidence="2" id="KW-0378">Hydrolase</keyword>
<evidence type="ECO:0000256" key="2">
    <source>
        <dbReference type="ARBA" id="ARBA00022801"/>
    </source>
</evidence>
<dbReference type="SMART" id="SM00641">
    <property type="entry name" value="Glyco_25"/>
    <property type="match status" value="1"/>
</dbReference>
<dbReference type="SUPFAM" id="SSF51445">
    <property type="entry name" value="(Trans)glycosidases"/>
    <property type="match status" value="1"/>
</dbReference>
<comment type="similarity">
    <text evidence="1">Belongs to the glycosyl hydrolase 25 family.</text>
</comment>
<evidence type="ECO:0000313" key="6">
    <source>
        <dbReference type="EMBL" id="QMV84101.1"/>
    </source>
</evidence>
<evidence type="ECO:0000259" key="5">
    <source>
        <dbReference type="Pfam" id="PF13529"/>
    </source>
</evidence>